<dbReference type="InterPro" id="IPR010502">
    <property type="entry name" value="Carb-bd_dom_fam9"/>
</dbReference>
<sequence>MAALLSLAGYYANAQDAFKAMPHLFTIPKNYVVTYTAAAPKIDGNINDQVWQQAAWTDEFVDIEGDLKPKPHLSTRMKMLWGDSCLYLAVKMQEPHLWANLTKHDQVIFQDNDFEIFIDPDNDARDYFEIEINQRNKIFDLFLPKPYRDKGDALISWDAAGMQNAVQLQGTLNNPNDKDIGWTAEFKIPFSNIKMGFGSGAPAEGTVWRINFSRVEWDTDVKNGKYVKQKDAKGNNLPERNWVWSAPGIISMHAPERWGYLQFTKNKSAGGISFKVPYADLQKQYLWLVYYSQQKYRQQHNTYANSLADLGITSAEAIIKGIKNTLAVDGSKHQYLATISDADGKTWTITNDGLLRMQK</sequence>
<keyword evidence="3" id="KW-1185">Reference proteome</keyword>
<evidence type="ECO:0000313" key="2">
    <source>
        <dbReference type="EMBL" id="TWR29958.1"/>
    </source>
</evidence>
<evidence type="ECO:0000313" key="3">
    <source>
        <dbReference type="Proteomes" id="UP000320042"/>
    </source>
</evidence>
<proteinExistence type="predicted"/>
<dbReference type="GO" id="GO:0016052">
    <property type="term" value="P:carbohydrate catabolic process"/>
    <property type="evidence" value="ECO:0007669"/>
    <property type="project" value="InterPro"/>
</dbReference>
<dbReference type="Proteomes" id="UP000320042">
    <property type="component" value="Unassembled WGS sequence"/>
</dbReference>
<dbReference type="GO" id="GO:0004553">
    <property type="term" value="F:hydrolase activity, hydrolyzing O-glycosyl compounds"/>
    <property type="evidence" value="ECO:0007669"/>
    <property type="project" value="InterPro"/>
</dbReference>
<dbReference type="PANTHER" id="PTHR35532:SF5">
    <property type="entry name" value="CARBOHYDRATE-BINDING DOMAIN-CONTAINING PROTEIN"/>
    <property type="match status" value="1"/>
</dbReference>
<dbReference type="AlphaFoldDB" id="A0A563UF27"/>
<dbReference type="CDD" id="cd09620">
    <property type="entry name" value="CBM9_like_3"/>
    <property type="match status" value="1"/>
</dbReference>
<comment type="caution">
    <text evidence="2">The sequence shown here is derived from an EMBL/GenBank/DDBJ whole genome shotgun (WGS) entry which is preliminary data.</text>
</comment>
<accession>A0A563UF27</accession>
<reference evidence="2 3" key="1">
    <citation type="submission" date="2019-07" db="EMBL/GenBank/DDBJ databases">
        <authorList>
            <person name="Kim J."/>
        </authorList>
    </citation>
    <scope>NUCLEOTIDE SEQUENCE [LARGE SCALE GENOMIC DNA]</scope>
    <source>
        <strain evidence="3">dk17</strain>
    </source>
</reference>
<dbReference type="Pfam" id="PF06452">
    <property type="entry name" value="CBM9_1"/>
    <property type="match status" value="1"/>
</dbReference>
<evidence type="ECO:0000259" key="1">
    <source>
        <dbReference type="Pfam" id="PF06452"/>
    </source>
</evidence>
<protein>
    <recommendedName>
        <fullName evidence="1">Carbohydrate-binding domain-containing protein</fullName>
    </recommendedName>
</protein>
<dbReference type="PANTHER" id="PTHR35532">
    <property type="entry name" value="SIMILAR TO POLYHYDROXYALKANOATE DEPOLYMERASE"/>
    <property type="match status" value="1"/>
</dbReference>
<dbReference type="SUPFAM" id="SSF49344">
    <property type="entry name" value="CBD9-like"/>
    <property type="match status" value="1"/>
</dbReference>
<organism evidence="2 3">
    <name type="scientific">Mucilaginibacter pallidiroseus</name>
    <dbReference type="NCBI Taxonomy" id="2599295"/>
    <lineage>
        <taxon>Bacteria</taxon>
        <taxon>Pseudomonadati</taxon>
        <taxon>Bacteroidota</taxon>
        <taxon>Sphingobacteriia</taxon>
        <taxon>Sphingobacteriales</taxon>
        <taxon>Sphingobacteriaceae</taxon>
        <taxon>Mucilaginibacter</taxon>
    </lineage>
</organism>
<feature type="domain" description="Carbohydrate-binding" evidence="1">
    <location>
        <begin position="42"/>
        <end position="244"/>
    </location>
</feature>
<dbReference type="Gene3D" id="2.60.40.1190">
    <property type="match status" value="1"/>
</dbReference>
<dbReference type="GO" id="GO:0030246">
    <property type="term" value="F:carbohydrate binding"/>
    <property type="evidence" value="ECO:0007669"/>
    <property type="project" value="InterPro"/>
</dbReference>
<gene>
    <name evidence="2" type="ORF">FPZ43_08905</name>
</gene>
<name>A0A563UF27_9SPHI</name>
<dbReference type="EMBL" id="VOEJ01000003">
    <property type="protein sequence ID" value="TWR29958.1"/>
    <property type="molecule type" value="Genomic_DNA"/>
</dbReference>